<feature type="domain" description="Arabidopsis retrotransposon Orf1 C-terminal" evidence="2">
    <location>
        <begin position="21"/>
        <end position="415"/>
    </location>
</feature>
<dbReference type="Proteomes" id="UP000032141">
    <property type="component" value="Chromosome C3"/>
</dbReference>
<dbReference type="Pfam" id="PF03078">
    <property type="entry name" value="ATHILA"/>
    <property type="match status" value="1"/>
</dbReference>
<dbReference type="InterPro" id="IPR004312">
    <property type="entry name" value="ATHILA_Orf1_C"/>
</dbReference>
<proteinExistence type="predicted"/>
<dbReference type="HOGENOM" id="CLU_046924_0_0_1"/>
<reference evidence="3" key="2">
    <citation type="submission" date="2015-03" db="UniProtKB">
        <authorList>
            <consortium name="EnsemblPlants"/>
        </authorList>
    </citation>
    <scope>IDENTIFICATION</scope>
</reference>
<dbReference type="EnsemblPlants" id="Bo3g162130.1">
    <property type="protein sequence ID" value="Bo3g162130.1"/>
    <property type="gene ID" value="Bo3g162130"/>
</dbReference>
<dbReference type="AlphaFoldDB" id="A0A0D3BKL5"/>
<accession>A0A0D3BKL5</accession>
<dbReference type="STRING" id="109376.A0A0D3BKL5"/>
<feature type="region of interest" description="Disordered" evidence="1">
    <location>
        <begin position="1"/>
        <end position="34"/>
    </location>
</feature>
<feature type="compositionally biased region" description="Low complexity" evidence="1">
    <location>
        <begin position="449"/>
        <end position="459"/>
    </location>
</feature>
<feature type="compositionally biased region" description="Polar residues" evidence="1">
    <location>
        <begin position="9"/>
        <end position="20"/>
    </location>
</feature>
<keyword evidence="4" id="KW-1185">Reference proteome</keyword>
<evidence type="ECO:0000313" key="3">
    <source>
        <dbReference type="EnsemblPlants" id="Bo3g162130.1"/>
    </source>
</evidence>
<reference evidence="3 4" key="1">
    <citation type="journal article" date="2014" name="Genome Biol.">
        <title>Transcriptome and methylome profiling reveals relics of genome dominance in the mesopolyploid Brassica oleracea.</title>
        <authorList>
            <person name="Parkin I.A."/>
            <person name="Koh C."/>
            <person name="Tang H."/>
            <person name="Robinson S.J."/>
            <person name="Kagale S."/>
            <person name="Clarke W.E."/>
            <person name="Town C.D."/>
            <person name="Nixon J."/>
            <person name="Krishnakumar V."/>
            <person name="Bidwell S.L."/>
            <person name="Denoeud F."/>
            <person name="Belcram H."/>
            <person name="Links M.G."/>
            <person name="Just J."/>
            <person name="Clarke C."/>
            <person name="Bender T."/>
            <person name="Huebert T."/>
            <person name="Mason A.S."/>
            <person name="Pires J.C."/>
            <person name="Barker G."/>
            <person name="Moore J."/>
            <person name="Walley P.G."/>
            <person name="Manoli S."/>
            <person name="Batley J."/>
            <person name="Edwards D."/>
            <person name="Nelson M.N."/>
            <person name="Wang X."/>
            <person name="Paterson A.H."/>
            <person name="King G."/>
            <person name="Bancroft I."/>
            <person name="Chalhoub B."/>
            <person name="Sharpe A.G."/>
        </authorList>
    </citation>
    <scope>NUCLEOTIDE SEQUENCE</scope>
    <source>
        <strain evidence="3 4">cv. TO1000</strain>
    </source>
</reference>
<dbReference type="Gramene" id="Bo3g162130.1">
    <property type="protein sequence ID" value="Bo3g162130.1"/>
    <property type="gene ID" value="Bo3g162130"/>
</dbReference>
<protein>
    <recommendedName>
        <fullName evidence="2">Arabidopsis retrotransposon Orf1 C-terminal domain-containing protein</fullName>
    </recommendedName>
</protein>
<organism evidence="3 4">
    <name type="scientific">Brassica oleracea var. oleracea</name>
    <dbReference type="NCBI Taxonomy" id="109376"/>
    <lineage>
        <taxon>Eukaryota</taxon>
        <taxon>Viridiplantae</taxon>
        <taxon>Streptophyta</taxon>
        <taxon>Embryophyta</taxon>
        <taxon>Tracheophyta</taxon>
        <taxon>Spermatophyta</taxon>
        <taxon>Magnoliopsida</taxon>
        <taxon>eudicotyledons</taxon>
        <taxon>Gunneridae</taxon>
        <taxon>Pentapetalae</taxon>
        <taxon>rosids</taxon>
        <taxon>malvids</taxon>
        <taxon>Brassicales</taxon>
        <taxon>Brassicaceae</taxon>
        <taxon>Brassiceae</taxon>
        <taxon>Brassica</taxon>
    </lineage>
</organism>
<feature type="compositionally biased region" description="Basic and acidic residues" evidence="1">
    <location>
        <begin position="21"/>
        <end position="33"/>
    </location>
</feature>
<evidence type="ECO:0000256" key="1">
    <source>
        <dbReference type="SAM" id="MobiDB-lite"/>
    </source>
</evidence>
<feature type="region of interest" description="Disordered" evidence="1">
    <location>
        <begin position="442"/>
        <end position="470"/>
    </location>
</feature>
<name>A0A0D3BKL5_BRAOL</name>
<sequence length="527" mass="59046">MKRTKTSAKKNTQEAGSSQLEKQRPKKWDKSDTTHYNNMKKVAVPATQLACPETMTILGIQADIEGLFQNMGLGQLCNLKEPTYPELVRQFIASAYVTRPDDRHEEGFLAFVVQKVYYEVSFTDLCGLFGLSAGERTYGLYWTSELLNFWETIGTWVYRSSQAKESLIRSPVLRYATRLIGSLLYGTTTAASVTQWELCLLYQGVRHLLPAFGNSTFPPATAFNMGAVLAANLAGYKGKVTKSKSNACGFGAVITRILRHVGVDCKNQEVALDRSNNIAWNYLDVISLVSKEFIAGPHSRIDRDGPYVYVFQDRAKKTLYCHLPQIGLTSLLSEAAVEFLPPATALVDKPSFFTPKYQTKGKGVVDEEGEDEAAQAIPDDSQPHQLLPSDSSQYKLQELPPNATSRQQQHWRDQSIKTNNDMLHKIWAAISRIRPCRCQKDDVVHRDNSPSSSGSGSSGTHRVRKRSKRSDGLIFPRNSVGIFRGFHFPSECPSEYRCFLVVLSYPCQARNVFADRESTQDLRLSSH</sequence>
<evidence type="ECO:0000259" key="2">
    <source>
        <dbReference type="Pfam" id="PF03078"/>
    </source>
</evidence>
<evidence type="ECO:0000313" key="4">
    <source>
        <dbReference type="Proteomes" id="UP000032141"/>
    </source>
</evidence>